<evidence type="ECO:0000259" key="5">
    <source>
        <dbReference type="Pfam" id="PF03160"/>
    </source>
</evidence>
<dbReference type="Pfam" id="PF08757">
    <property type="entry name" value="CotH"/>
    <property type="match status" value="1"/>
</dbReference>
<feature type="chain" id="PRO_5047101963" evidence="4">
    <location>
        <begin position="34"/>
        <end position="522"/>
    </location>
</feature>
<keyword evidence="1 4" id="KW-0732">Signal</keyword>
<proteinExistence type="predicted"/>
<evidence type="ECO:0000313" key="7">
    <source>
        <dbReference type="Proteomes" id="UP001291999"/>
    </source>
</evidence>
<dbReference type="Proteomes" id="UP001291999">
    <property type="component" value="Unassembled WGS sequence"/>
</dbReference>
<sequence>MSLLRHLSAAVALALASSLALTTAATGPASARAAEPALPDPAAAAAVGWPPAPPAQLVIDTQGQPIDREDYVAGTVTLDGVTHATEVRGRGNSTWGWAKKPYKLKLEDDAALVGTEAFDEWVLLAGYGDRSALRTAAAFAVAAQTRLAWTPRFRFVDVVLNGQSQGLYMLTEQVEEGSGRVDLPDDGFLLEFNKRYLRDGEPGFRTRRGSSIAFKDPDEVTKQQRRTVRREVTRFEKILYGPSFADPERGYAAHVNVKKLIDWYLVEELFANQDSNFQSSVHMSWVPGKRFVFGPVWDFDLSAGTKWKASSSPEAWYTRTGQHWVARMLQDPSFSRRVKSRWARLRPAVEQVVAQLPAAGESLGEVADVDWEQWHADGADLEWTRHAPTRRGEVAFLGEWLTKRVRWLSRNEVRLGDARLATQERARTVWVPVELQSAPSAAVEVSWALTALRAEAGVDFVDADGRITFAPGQVQRYIPVQVLDDDVTEGRELIHVEITGATDGVVVGSPSAGVVAIAPSKR</sequence>
<organism evidence="6 7">
    <name type="scientific">Nocardioides renjunii</name>
    <dbReference type="NCBI Taxonomy" id="3095075"/>
    <lineage>
        <taxon>Bacteria</taxon>
        <taxon>Bacillati</taxon>
        <taxon>Actinomycetota</taxon>
        <taxon>Actinomycetes</taxon>
        <taxon>Propionibacteriales</taxon>
        <taxon>Nocardioidaceae</taxon>
        <taxon>Nocardioides</taxon>
    </lineage>
</organism>
<dbReference type="RefSeq" id="WP_322422849.1">
    <property type="nucleotide sequence ID" value="NZ_JAXQPW010000001.1"/>
</dbReference>
<reference evidence="6 7" key="1">
    <citation type="submission" date="2023-11" db="EMBL/GenBank/DDBJ databases">
        <title>Novel species in genus Nocardioides.</title>
        <authorList>
            <person name="Zhou H."/>
        </authorList>
    </citation>
    <scope>NUCLEOTIDE SEQUENCE [LARGE SCALE GENOMIC DNA]</scope>
    <source>
        <strain evidence="6 7">S-58</strain>
    </source>
</reference>
<accession>A0ABU5K5X4</accession>
<keyword evidence="2" id="KW-0677">Repeat</keyword>
<evidence type="ECO:0000256" key="2">
    <source>
        <dbReference type="ARBA" id="ARBA00022737"/>
    </source>
</evidence>
<keyword evidence="7" id="KW-1185">Reference proteome</keyword>
<evidence type="ECO:0000313" key="6">
    <source>
        <dbReference type="EMBL" id="MDZ5660248.1"/>
    </source>
</evidence>
<evidence type="ECO:0000256" key="4">
    <source>
        <dbReference type="SAM" id="SignalP"/>
    </source>
</evidence>
<name>A0ABU5K5X4_9ACTN</name>
<feature type="domain" description="Calx-beta" evidence="5">
    <location>
        <begin position="415"/>
        <end position="503"/>
    </location>
</feature>
<dbReference type="Pfam" id="PF03160">
    <property type="entry name" value="Calx-beta"/>
    <property type="match status" value="1"/>
</dbReference>
<keyword evidence="6" id="KW-0418">Kinase</keyword>
<dbReference type="InterPro" id="IPR014867">
    <property type="entry name" value="Spore_coat_CotH_CotH2/3/7"/>
</dbReference>
<keyword evidence="3" id="KW-0106">Calcium</keyword>
<gene>
    <name evidence="6" type="ORF">SFC79_00610</name>
</gene>
<evidence type="ECO:0000256" key="3">
    <source>
        <dbReference type="ARBA" id="ARBA00022837"/>
    </source>
</evidence>
<dbReference type="GO" id="GO:0016301">
    <property type="term" value="F:kinase activity"/>
    <property type="evidence" value="ECO:0007669"/>
    <property type="project" value="UniProtKB-KW"/>
</dbReference>
<dbReference type="InterPro" id="IPR038081">
    <property type="entry name" value="CalX-like_sf"/>
</dbReference>
<dbReference type="InterPro" id="IPR003644">
    <property type="entry name" value="Calx_beta"/>
</dbReference>
<dbReference type="Gene3D" id="2.60.40.2030">
    <property type="match status" value="1"/>
</dbReference>
<protein>
    <submittedName>
        <fullName evidence="6">CotH kinase family protein</fullName>
    </submittedName>
</protein>
<keyword evidence="6" id="KW-0808">Transferase</keyword>
<dbReference type="SUPFAM" id="SSF141072">
    <property type="entry name" value="CalX-like"/>
    <property type="match status" value="1"/>
</dbReference>
<feature type="signal peptide" evidence="4">
    <location>
        <begin position="1"/>
        <end position="33"/>
    </location>
</feature>
<dbReference type="EMBL" id="JAXQPW010000001">
    <property type="protein sequence ID" value="MDZ5660248.1"/>
    <property type="molecule type" value="Genomic_DNA"/>
</dbReference>
<comment type="caution">
    <text evidence="6">The sequence shown here is derived from an EMBL/GenBank/DDBJ whole genome shotgun (WGS) entry which is preliminary data.</text>
</comment>
<evidence type="ECO:0000256" key="1">
    <source>
        <dbReference type="ARBA" id="ARBA00022729"/>
    </source>
</evidence>